<keyword evidence="1" id="KW-0732">Signal</keyword>
<organism evidence="2 3">
    <name type="scientific">Microctonus aethiopoides</name>
    <dbReference type="NCBI Taxonomy" id="144406"/>
    <lineage>
        <taxon>Eukaryota</taxon>
        <taxon>Metazoa</taxon>
        <taxon>Ecdysozoa</taxon>
        <taxon>Arthropoda</taxon>
        <taxon>Hexapoda</taxon>
        <taxon>Insecta</taxon>
        <taxon>Pterygota</taxon>
        <taxon>Neoptera</taxon>
        <taxon>Endopterygota</taxon>
        <taxon>Hymenoptera</taxon>
        <taxon>Apocrita</taxon>
        <taxon>Ichneumonoidea</taxon>
        <taxon>Braconidae</taxon>
        <taxon>Euphorinae</taxon>
        <taxon>Microctonus</taxon>
    </lineage>
</organism>
<name>A0AA39F8I0_9HYME</name>
<reference evidence="2" key="2">
    <citation type="submission" date="2023-03" db="EMBL/GenBank/DDBJ databases">
        <authorList>
            <person name="Inwood S.N."/>
            <person name="Skelly J.G."/>
            <person name="Guhlin J."/>
            <person name="Harrop T.W.R."/>
            <person name="Goldson S.G."/>
            <person name="Dearden P.K."/>
        </authorList>
    </citation>
    <scope>NUCLEOTIDE SEQUENCE</scope>
    <source>
        <strain evidence="2">Irish</strain>
        <tissue evidence="2">Whole body</tissue>
    </source>
</reference>
<evidence type="ECO:0000313" key="2">
    <source>
        <dbReference type="EMBL" id="KAK0164910.1"/>
    </source>
</evidence>
<evidence type="ECO:0000256" key="1">
    <source>
        <dbReference type="SAM" id="SignalP"/>
    </source>
</evidence>
<dbReference type="Pfam" id="PF15868">
    <property type="entry name" value="MBF2"/>
    <property type="match status" value="1"/>
</dbReference>
<keyword evidence="3" id="KW-1185">Reference proteome</keyword>
<sequence>MKLTIFTIICLSLAFCVTCNDLNVGKREPGDVLVASRRLLRDDVIPGRPLVAWSGYNAAGNITAVNAVNAPGSNALVRIVKGGPGTSSVVVLAISKLGEGLDVQLNIYATLKNSTTSA</sequence>
<feature type="chain" id="PRO_5041407233" evidence="1">
    <location>
        <begin position="20"/>
        <end position="118"/>
    </location>
</feature>
<dbReference type="EMBL" id="JAQQBS010001422">
    <property type="protein sequence ID" value="KAK0164910.1"/>
    <property type="molecule type" value="Genomic_DNA"/>
</dbReference>
<protein>
    <submittedName>
        <fullName evidence="2">Uncharacterized protein</fullName>
    </submittedName>
</protein>
<proteinExistence type="predicted"/>
<reference evidence="2" key="1">
    <citation type="journal article" date="2023" name="bioRxiv">
        <title>Scaffold-level genome assemblies of two parasitoid biocontrol wasps reveal the parthenogenesis mechanism and an associated novel virus.</title>
        <authorList>
            <person name="Inwood S."/>
            <person name="Skelly J."/>
            <person name="Guhlin J."/>
            <person name="Harrop T."/>
            <person name="Goldson S."/>
            <person name="Dearden P."/>
        </authorList>
    </citation>
    <scope>NUCLEOTIDE SEQUENCE</scope>
    <source>
        <strain evidence="2">Irish</strain>
        <tissue evidence="2">Whole body</tissue>
    </source>
</reference>
<evidence type="ECO:0000313" key="3">
    <source>
        <dbReference type="Proteomes" id="UP001168990"/>
    </source>
</evidence>
<dbReference type="InterPro" id="IPR031734">
    <property type="entry name" value="MBF2"/>
</dbReference>
<accession>A0AA39F8I0</accession>
<gene>
    <name evidence="2" type="ORF">PV328_003477</name>
</gene>
<dbReference type="AlphaFoldDB" id="A0AA39F8I0"/>
<dbReference type="Proteomes" id="UP001168990">
    <property type="component" value="Unassembled WGS sequence"/>
</dbReference>
<comment type="caution">
    <text evidence="2">The sequence shown here is derived from an EMBL/GenBank/DDBJ whole genome shotgun (WGS) entry which is preliminary data.</text>
</comment>
<feature type="signal peptide" evidence="1">
    <location>
        <begin position="1"/>
        <end position="19"/>
    </location>
</feature>